<dbReference type="Proteomes" id="UP000430222">
    <property type="component" value="Unassembled WGS sequence"/>
</dbReference>
<accession>A0A6I2UZN7</accession>
<keyword evidence="3" id="KW-1185">Reference proteome</keyword>
<comment type="caution">
    <text evidence="2">The sequence shown here is derived from an EMBL/GenBank/DDBJ whole genome shotgun (WGS) entry which is preliminary data.</text>
</comment>
<evidence type="ECO:0000313" key="2">
    <source>
        <dbReference type="EMBL" id="MSV25131.1"/>
    </source>
</evidence>
<dbReference type="RefSeq" id="WP_154620911.1">
    <property type="nucleotide sequence ID" value="NZ_CBCTNG010000006.1"/>
</dbReference>
<evidence type="ECO:0000259" key="1">
    <source>
        <dbReference type="Pfam" id="PF01814"/>
    </source>
</evidence>
<dbReference type="InterPro" id="IPR012312">
    <property type="entry name" value="Hemerythrin-like"/>
</dbReference>
<gene>
    <name evidence="2" type="ORF">FYJ78_08035</name>
</gene>
<protein>
    <submittedName>
        <fullName evidence="2">Hemerythrin domain-containing protein</fullName>
    </submittedName>
</protein>
<organism evidence="2 3">
    <name type="scientific">Selenomonas montiformis</name>
    <dbReference type="NCBI Taxonomy" id="2652285"/>
    <lineage>
        <taxon>Bacteria</taxon>
        <taxon>Bacillati</taxon>
        <taxon>Bacillota</taxon>
        <taxon>Negativicutes</taxon>
        <taxon>Selenomonadales</taxon>
        <taxon>Selenomonadaceae</taxon>
        <taxon>Selenomonas</taxon>
    </lineage>
</organism>
<dbReference type="EMBL" id="VUNL01000008">
    <property type="protein sequence ID" value="MSV25131.1"/>
    <property type="molecule type" value="Genomic_DNA"/>
</dbReference>
<reference evidence="2 3" key="1">
    <citation type="submission" date="2019-08" db="EMBL/GenBank/DDBJ databases">
        <title>In-depth cultivation of the pig gut microbiome towards novel bacterial diversity and tailored functional studies.</title>
        <authorList>
            <person name="Wylensek D."/>
            <person name="Hitch T.C.A."/>
            <person name="Clavel T."/>
        </authorList>
    </citation>
    <scope>NUCLEOTIDE SEQUENCE [LARGE SCALE GENOMIC DNA]</scope>
    <source>
        <strain evidence="3">WCA-380-WT-3B3</strain>
    </source>
</reference>
<dbReference type="Gene3D" id="1.20.120.520">
    <property type="entry name" value="nmb1532 protein domain like"/>
    <property type="match status" value="1"/>
</dbReference>
<sequence>MYLELLVDHHTSIHSLLKQLSAFTSASMLAANAEEASRAISRLAGLLTVHLAAEDKFLYPSLARSEDEHIRTTAARFDEEMGHLASAFLSYKDAWMTPTKIRQNPAACLDATKEVLAALQERLGREDAQLYPLLQD</sequence>
<dbReference type="Pfam" id="PF01814">
    <property type="entry name" value="Hemerythrin"/>
    <property type="match status" value="1"/>
</dbReference>
<evidence type="ECO:0000313" key="3">
    <source>
        <dbReference type="Proteomes" id="UP000430222"/>
    </source>
</evidence>
<name>A0A6I2UZN7_9FIRM</name>
<proteinExistence type="predicted"/>
<feature type="domain" description="Hemerythrin-like" evidence="1">
    <location>
        <begin position="3"/>
        <end position="134"/>
    </location>
</feature>
<dbReference type="AlphaFoldDB" id="A0A6I2UZN7"/>